<sequence length="582" mass="65297">MSWLRIFGRPKAIYGRLCRNFGRKSQSLVSGPGIGVMSGISKKRDRIASVTLHFHLYDEIIHGWAIKYPAHPFSKHQTYPCSSICPTLSRFSFNPGRYITSLMYFLPFAVSILSEPIPATLTSAPVGICTLPATLFSHQPIRTLIELNQLRELRMSTPRSIFLHRTTPSFWMIKPDSDTIFGEKREENVREADEIQGCSAIRVVEGTFSFHRWLGYHLHLPSKGLKGGMFPSSFGNLTHLTHLNLSKNSLYGSLQTEFFSSLKHLEILDLSYNLLSRELPLYLPSSSIKKLDLSSNQFQGAIPSSFFQQTRNLISFNVSKQYFIRALPILYFISQGLGECSELRVFCASHNNLSGFLPEDIYNATKLEELALALNSLYGAISDRIVNLTNLAILDLYYNQLSGVLPLNFGKLSKCLAPPSLMNCTNLIEIHLASNNLEGDISTLNFSKLSELSKIDLMINEFIGILPISLYSCRSLKAIRLSGNCIEGQIQAEILSLKSLSFLSLGFDRLTNVTDPMKILMSCTSLPYSSLRIPLKLTGQIPVWLSKLKNLEILHLENNQITGPIPSWLGTLPILFFSELGR</sequence>
<keyword evidence="2" id="KW-0677">Repeat</keyword>
<dbReference type="SUPFAM" id="SSF52047">
    <property type="entry name" value="RNI-like"/>
    <property type="match status" value="1"/>
</dbReference>
<evidence type="ECO:0000313" key="3">
    <source>
        <dbReference type="EMBL" id="BBH01650.1"/>
    </source>
</evidence>
<dbReference type="InterPro" id="IPR032675">
    <property type="entry name" value="LRR_dom_sf"/>
</dbReference>
<keyword evidence="1" id="KW-0433">Leucine-rich repeat</keyword>
<dbReference type="InterPro" id="IPR053213">
    <property type="entry name" value="RLP29"/>
</dbReference>
<dbReference type="AlphaFoldDB" id="A0A4Y1RBN8"/>
<proteinExistence type="predicted"/>
<dbReference type="PANTHER" id="PTHR48009">
    <property type="entry name" value="LEUCINE-RICH REPEAT (LRR) FAMILY PROTEIN"/>
    <property type="match status" value="1"/>
</dbReference>
<protein>
    <submittedName>
        <fullName evidence="3">Uncharacterized protein</fullName>
    </submittedName>
</protein>
<evidence type="ECO:0000256" key="2">
    <source>
        <dbReference type="ARBA" id="ARBA00022737"/>
    </source>
</evidence>
<dbReference type="InterPro" id="IPR001611">
    <property type="entry name" value="Leu-rich_rpt"/>
</dbReference>
<dbReference type="Pfam" id="PF00560">
    <property type="entry name" value="LRR_1"/>
    <property type="match status" value="4"/>
</dbReference>
<gene>
    <name evidence="3" type="ORF">Prudu_011982</name>
</gene>
<name>A0A4Y1RBN8_PRUDU</name>
<organism evidence="3">
    <name type="scientific">Prunus dulcis</name>
    <name type="common">Almond</name>
    <name type="synonym">Amygdalus dulcis</name>
    <dbReference type="NCBI Taxonomy" id="3755"/>
    <lineage>
        <taxon>Eukaryota</taxon>
        <taxon>Viridiplantae</taxon>
        <taxon>Streptophyta</taxon>
        <taxon>Embryophyta</taxon>
        <taxon>Tracheophyta</taxon>
        <taxon>Spermatophyta</taxon>
        <taxon>Magnoliopsida</taxon>
        <taxon>eudicotyledons</taxon>
        <taxon>Gunneridae</taxon>
        <taxon>Pentapetalae</taxon>
        <taxon>rosids</taxon>
        <taxon>fabids</taxon>
        <taxon>Rosales</taxon>
        <taxon>Rosaceae</taxon>
        <taxon>Amygdaloideae</taxon>
        <taxon>Amygdaleae</taxon>
        <taxon>Prunus</taxon>
    </lineage>
</organism>
<dbReference type="Gene3D" id="3.80.10.10">
    <property type="entry name" value="Ribonuclease Inhibitor"/>
    <property type="match status" value="2"/>
</dbReference>
<dbReference type="InterPro" id="IPR003591">
    <property type="entry name" value="Leu-rich_rpt_typical-subtyp"/>
</dbReference>
<reference evidence="3" key="1">
    <citation type="journal article" date="2019" name="Science">
        <title>Mutation of a bHLH transcription factor allowed almond domestication.</title>
        <authorList>
            <person name="Sanchez-Perez R."/>
            <person name="Pavan S."/>
            <person name="Mazzeo R."/>
            <person name="Moldovan C."/>
            <person name="Aiese Cigliano R."/>
            <person name="Del Cueto J."/>
            <person name="Ricciardi F."/>
            <person name="Lotti C."/>
            <person name="Ricciardi L."/>
            <person name="Dicenta F."/>
            <person name="Lopez-Marques R.L."/>
            <person name="Lindberg Moller B."/>
        </authorList>
    </citation>
    <scope>NUCLEOTIDE SEQUENCE</scope>
</reference>
<dbReference type="PANTHER" id="PTHR48009:SF16">
    <property type="entry name" value="LEUCINE-RICH REPEAT-CONTAINING N-TERMINAL PLANT-TYPE DOMAIN-CONTAINING PROTEIN"/>
    <property type="match status" value="1"/>
</dbReference>
<dbReference type="SMART" id="SM00369">
    <property type="entry name" value="LRR_TYP"/>
    <property type="match status" value="4"/>
</dbReference>
<accession>A0A4Y1RBN8</accession>
<evidence type="ECO:0000256" key="1">
    <source>
        <dbReference type="ARBA" id="ARBA00022614"/>
    </source>
</evidence>
<dbReference type="EMBL" id="AP019300">
    <property type="protein sequence ID" value="BBH01650.1"/>
    <property type="molecule type" value="Genomic_DNA"/>
</dbReference>